<feature type="compositionally biased region" description="Polar residues" evidence="1">
    <location>
        <begin position="629"/>
        <end position="638"/>
    </location>
</feature>
<protein>
    <submittedName>
        <fullName evidence="3">Uncharacterized protein</fullName>
    </submittedName>
</protein>
<evidence type="ECO:0000313" key="4">
    <source>
        <dbReference type="Proteomes" id="UP000656042"/>
    </source>
</evidence>
<keyword evidence="4" id="KW-1185">Reference proteome</keyword>
<keyword evidence="2" id="KW-1133">Transmembrane helix</keyword>
<reference evidence="3" key="1">
    <citation type="journal article" date="2014" name="Int. J. Syst. Evol. Microbiol.">
        <title>Complete genome sequence of Corynebacterium casei LMG S-19264T (=DSM 44701T), isolated from a smear-ripened cheese.</title>
        <authorList>
            <consortium name="US DOE Joint Genome Institute (JGI-PGF)"/>
            <person name="Walter F."/>
            <person name="Albersmeier A."/>
            <person name="Kalinowski J."/>
            <person name="Ruckert C."/>
        </authorList>
    </citation>
    <scope>NUCLEOTIDE SEQUENCE</scope>
    <source>
        <strain evidence="3">CGMCC 4.7299</strain>
    </source>
</reference>
<sequence>MSTVTDLTPVNTDTLGWLGWRRGLLGVEPVPAPQWSEPPPDPAAIDARVRQESGRLTAEHDAAVGNARYFAPVVRWAVVACAFAALSGLFLIVAFAMSGLHLGDFFQTPQESAANPSEPTAALTTAGFIALFGPWFAAAVLSRRRRLTRPTTRFFLLGLGLWFLALVLAFVTFGLSFVLMPLAVGLFALFTRPTVFHTDRGAVGRAEAGTLTMWRNARRVAAAHRDALRGLDGRVREELDRAQREYAQRQQEHQQAVSAHVPFTLVDPPDIRDLIVVGGSPVERGDLVHHLGAASSSTGQRVWAIDLEGRGATDRLVVETGAHGKSLGLVRGDDEAALTDMLDLLGATPGRQSSVLAEVLAYAMAQDAEGRAVSRSRETLDTLRRVERHLRDLPGGVTLRRLHDAMDALLAGPGPVGGGHGHDDFGLAADRGGDMPADALPGETVERIRAGFSQQDRQHFYPVWTDLRIKLASLLPHDSYAAPAGRPMHWSAEKTSGVTVVPHTLGRADRELRTALLVSHHLRLLKADGPKPAALAVVGAGHVPPDLLTELSEVATGHGILLVLMFSELVPTVEDMALGRRNIAVFGGHGEQAAERLAELFGRAWRDRVRSYQSTWSVADAESRALTSGRNWSVATSRQHAKTRSHNSSTSHSTGSDPMGGGSGSRSYSYGSSSGTTVSTGRTETEGESSAESVTTGRTTTGGGAETTNVDYERRVDGAEISALPPFTMLIKRGQDVRFVDVKADLVLPDELTAEIEVAPR</sequence>
<dbReference type="RefSeq" id="WP_189083027.1">
    <property type="nucleotide sequence ID" value="NZ_BMMX01000074.1"/>
</dbReference>
<comment type="caution">
    <text evidence="3">The sequence shown here is derived from an EMBL/GenBank/DDBJ whole genome shotgun (WGS) entry which is preliminary data.</text>
</comment>
<evidence type="ECO:0000313" key="3">
    <source>
        <dbReference type="EMBL" id="GGL20126.1"/>
    </source>
</evidence>
<accession>A0A8J3C647</accession>
<reference evidence="3" key="2">
    <citation type="submission" date="2020-09" db="EMBL/GenBank/DDBJ databases">
        <authorList>
            <person name="Sun Q."/>
            <person name="Zhou Y."/>
        </authorList>
    </citation>
    <scope>NUCLEOTIDE SEQUENCE</scope>
    <source>
        <strain evidence="3">CGMCC 4.7299</strain>
    </source>
</reference>
<feature type="compositionally biased region" description="Low complexity" evidence="1">
    <location>
        <begin position="646"/>
        <end position="656"/>
    </location>
</feature>
<evidence type="ECO:0000256" key="2">
    <source>
        <dbReference type="SAM" id="Phobius"/>
    </source>
</evidence>
<evidence type="ECO:0000256" key="1">
    <source>
        <dbReference type="SAM" id="MobiDB-lite"/>
    </source>
</evidence>
<organism evidence="3 4">
    <name type="scientific">Mangrovihabitans endophyticus</name>
    <dbReference type="NCBI Taxonomy" id="1751298"/>
    <lineage>
        <taxon>Bacteria</taxon>
        <taxon>Bacillati</taxon>
        <taxon>Actinomycetota</taxon>
        <taxon>Actinomycetes</taxon>
        <taxon>Micromonosporales</taxon>
        <taxon>Micromonosporaceae</taxon>
        <taxon>Mangrovihabitans</taxon>
    </lineage>
</organism>
<proteinExistence type="predicted"/>
<keyword evidence="2" id="KW-0812">Transmembrane</keyword>
<feature type="region of interest" description="Disordered" evidence="1">
    <location>
        <begin position="629"/>
        <end position="713"/>
    </location>
</feature>
<feature type="transmembrane region" description="Helical" evidence="2">
    <location>
        <begin position="120"/>
        <end position="142"/>
    </location>
</feature>
<dbReference type="AlphaFoldDB" id="A0A8J3C647"/>
<feature type="transmembrane region" description="Helical" evidence="2">
    <location>
        <begin position="154"/>
        <end position="187"/>
    </location>
</feature>
<dbReference type="Proteomes" id="UP000656042">
    <property type="component" value="Unassembled WGS sequence"/>
</dbReference>
<keyword evidence="2" id="KW-0472">Membrane</keyword>
<dbReference type="EMBL" id="BMMX01000074">
    <property type="protein sequence ID" value="GGL20126.1"/>
    <property type="molecule type" value="Genomic_DNA"/>
</dbReference>
<gene>
    <name evidence="3" type="ORF">GCM10012284_63420</name>
</gene>
<name>A0A8J3C647_9ACTN</name>
<feature type="compositionally biased region" description="Low complexity" evidence="1">
    <location>
        <begin position="665"/>
        <end position="699"/>
    </location>
</feature>
<feature type="transmembrane region" description="Helical" evidence="2">
    <location>
        <begin position="76"/>
        <end position="100"/>
    </location>
</feature>